<comment type="caution">
    <text evidence="2">The sequence shown here is derived from an EMBL/GenBank/DDBJ whole genome shotgun (WGS) entry which is preliminary data.</text>
</comment>
<organism evidence="2 3">
    <name type="scientific">Boletus reticuloceps</name>
    <dbReference type="NCBI Taxonomy" id="495285"/>
    <lineage>
        <taxon>Eukaryota</taxon>
        <taxon>Fungi</taxon>
        <taxon>Dikarya</taxon>
        <taxon>Basidiomycota</taxon>
        <taxon>Agaricomycotina</taxon>
        <taxon>Agaricomycetes</taxon>
        <taxon>Agaricomycetidae</taxon>
        <taxon>Boletales</taxon>
        <taxon>Boletineae</taxon>
        <taxon>Boletaceae</taxon>
        <taxon>Boletoideae</taxon>
        <taxon>Boletus</taxon>
    </lineage>
</organism>
<reference evidence="2" key="1">
    <citation type="submission" date="2021-03" db="EMBL/GenBank/DDBJ databases">
        <title>Evolutionary innovations through gain and loss of genes in the ectomycorrhizal Boletales.</title>
        <authorList>
            <person name="Wu G."/>
            <person name="Miyauchi S."/>
            <person name="Morin E."/>
            <person name="Yang Z.-L."/>
            <person name="Xu J."/>
            <person name="Martin F.M."/>
        </authorList>
    </citation>
    <scope>NUCLEOTIDE SEQUENCE</scope>
    <source>
        <strain evidence="2">BR01</strain>
    </source>
</reference>
<name>A0A8I2YNU5_9AGAM</name>
<proteinExistence type="predicted"/>
<gene>
    <name evidence="2" type="ORF">JVT61DRAFT_3193</name>
</gene>
<dbReference type="EMBL" id="JAGFBS010000014">
    <property type="protein sequence ID" value="KAG6375625.1"/>
    <property type="molecule type" value="Genomic_DNA"/>
</dbReference>
<feature type="transmembrane region" description="Helical" evidence="1">
    <location>
        <begin position="164"/>
        <end position="189"/>
    </location>
</feature>
<keyword evidence="1" id="KW-0812">Transmembrane</keyword>
<evidence type="ECO:0000256" key="1">
    <source>
        <dbReference type="SAM" id="Phobius"/>
    </source>
</evidence>
<accession>A0A8I2YNU5</accession>
<dbReference type="AlphaFoldDB" id="A0A8I2YNU5"/>
<keyword evidence="1" id="KW-0472">Membrane</keyword>
<sequence>MLDRITAFLYPTPQEYLNGMWKIVKTLPPNAPPKHVRVHVYLGWTHGCDETEFVMRHSALVGDFPVDRAGQLSLARVKAKWALRGCAPIDPCRRAKFDTVHPEYISPLAIRVLTETEGVLKLFEPTPSEGTIATRNLRLQLVTAYDNFLLALHEATLGWLADTIGLLTTVILLMMVVLGVPAALGWYFLGTQRWLAYVVIAASR</sequence>
<evidence type="ECO:0000313" key="2">
    <source>
        <dbReference type="EMBL" id="KAG6375625.1"/>
    </source>
</evidence>
<dbReference type="OrthoDB" id="2796521at2759"/>
<keyword evidence="3" id="KW-1185">Reference proteome</keyword>
<evidence type="ECO:0000313" key="3">
    <source>
        <dbReference type="Proteomes" id="UP000683000"/>
    </source>
</evidence>
<keyword evidence="1" id="KW-1133">Transmembrane helix</keyword>
<dbReference type="Proteomes" id="UP000683000">
    <property type="component" value="Unassembled WGS sequence"/>
</dbReference>
<protein>
    <submittedName>
        <fullName evidence="2">Uncharacterized protein</fullName>
    </submittedName>
</protein>